<dbReference type="PANTHER" id="PTHR15460">
    <property type="entry name" value="PEROXISOMAL MEMBRANE PROTEIN 4"/>
    <property type="match status" value="1"/>
</dbReference>
<evidence type="ECO:0000313" key="4">
    <source>
        <dbReference type="Proteomes" id="UP000031737"/>
    </source>
</evidence>
<sequence length="260" mass="29463">MYFFLLYFYFLLVCDVCAPQLAAFRTHSVWAASSVSVWMPSAGADAPALRPTALPKEAALLIDDMIRSGKYKVLLDAIKGFRNGFVYGVRIRAPHALVLNAVWSHAPWRVKARRIYEATKKHSIALGLTGLTFSLVGSILRKLQGDSHMWHSALAGFLVGSVFWGEQNPVTVQMSMYILSRILSATLFILAGKYGWKIPPKAFRFYSGVLWMIVMPLFLYHGETVQPSMRSAMQYIYQDNEKYSSWYDLLWVNRDTSTPS</sequence>
<evidence type="ECO:0000313" key="3">
    <source>
        <dbReference type="EMBL" id="ESL09455.1"/>
    </source>
</evidence>
<evidence type="ECO:0000256" key="2">
    <source>
        <dbReference type="SAM" id="SignalP"/>
    </source>
</evidence>
<keyword evidence="4" id="KW-1185">Reference proteome</keyword>
<keyword evidence="1" id="KW-0812">Transmembrane</keyword>
<proteinExistence type="predicted"/>
<feature type="transmembrane region" description="Helical" evidence="1">
    <location>
        <begin position="149"/>
        <end position="166"/>
    </location>
</feature>
<protein>
    <submittedName>
        <fullName evidence="3">Peroxisomal membrane protein 4</fullName>
    </submittedName>
</protein>
<accession>A0A061J546</accession>
<dbReference type="AlphaFoldDB" id="A0A061J546"/>
<dbReference type="OrthoDB" id="39659at2759"/>
<keyword evidence="1" id="KW-1133">Transmembrane helix</keyword>
<dbReference type="VEuPathDB" id="TriTrypDB:TRSC58_02822"/>
<dbReference type="PANTHER" id="PTHR15460:SF3">
    <property type="entry name" value="PEROXISOMAL MEMBRANE PROTEIN 4"/>
    <property type="match status" value="1"/>
</dbReference>
<comment type="caution">
    <text evidence="3">The sequence shown here is derived from an EMBL/GenBank/DDBJ whole genome shotgun (WGS) entry which is preliminary data.</text>
</comment>
<organism evidence="3 4">
    <name type="scientific">Trypanosoma rangeli SC58</name>
    <dbReference type="NCBI Taxonomy" id="429131"/>
    <lineage>
        <taxon>Eukaryota</taxon>
        <taxon>Discoba</taxon>
        <taxon>Euglenozoa</taxon>
        <taxon>Kinetoplastea</taxon>
        <taxon>Metakinetoplastina</taxon>
        <taxon>Trypanosomatida</taxon>
        <taxon>Trypanosomatidae</taxon>
        <taxon>Trypanosoma</taxon>
        <taxon>Herpetosoma</taxon>
    </lineage>
</organism>
<keyword evidence="2" id="KW-0732">Signal</keyword>
<feature type="signal peptide" evidence="2">
    <location>
        <begin position="1"/>
        <end position="23"/>
    </location>
</feature>
<gene>
    <name evidence="3" type="ORF">TRSC58_02822</name>
</gene>
<dbReference type="InterPro" id="IPR019531">
    <property type="entry name" value="Pmp4"/>
</dbReference>
<feature type="transmembrane region" description="Helical" evidence="1">
    <location>
        <begin position="178"/>
        <end position="196"/>
    </location>
</feature>
<feature type="transmembrane region" description="Helical" evidence="1">
    <location>
        <begin position="124"/>
        <end position="143"/>
    </location>
</feature>
<dbReference type="GO" id="GO:0005778">
    <property type="term" value="C:peroxisomal membrane"/>
    <property type="evidence" value="ECO:0007669"/>
    <property type="project" value="TreeGrafter"/>
</dbReference>
<dbReference type="EMBL" id="AUPL01002822">
    <property type="protein sequence ID" value="ESL09455.1"/>
    <property type="molecule type" value="Genomic_DNA"/>
</dbReference>
<keyword evidence="1" id="KW-0472">Membrane</keyword>
<evidence type="ECO:0000256" key="1">
    <source>
        <dbReference type="SAM" id="Phobius"/>
    </source>
</evidence>
<dbReference type="Pfam" id="PF02466">
    <property type="entry name" value="Tim17"/>
    <property type="match status" value="1"/>
</dbReference>
<feature type="transmembrane region" description="Helical" evidence="1">
    <location>
        <begin position="202"/>
        <end position="220"/>
    </location>
</feature>
<name>A0A061J546_TRYRA</name>
<dbReference type="Proteomes" id="UP000031737">
    <property type="component" value="Unassembled WGS sequence"/>
</dbReference>
<feature type="chain" id="PRO_5001601494" evidence="2">
    <location>
        <begin position="24"/>
        <end position="260"/>
    </location>
</feature>
<reference evidence="3 4" key="1">
    <citation type="submission" date="2013-07" db="EMBL/GenBank/DDBJ databases">
        <authorList>
            <person name="Stoco P.H."/>
            <person name="Wagner G."/>
            <person name="Gerber A."/>
            <person name="Zaha A."/>
            <person name="Thompson C."/>
            <person name="Bartholomeu D.C."/>
            <person name="Luckemeyer D.D."/>
            <person name="Bahia D."/>
            <person name="Loreto E."/>
            <person name="Prestes E.B."/>
            <person name="Lima F.M."/>
            <person name="Rodrigues-Luiz G."/>
            <person name="Vallejo G.A."/>
            <person name="Filho J.F."/>
            <person name="Monteiro K.M."/>
            <person name="Tyler K.M."/>
            <person name="de Almeida L.G."/>
            <person name="Ortiz M.F."/>
            <person name="Siervo M.A."/>
            <person name="de Moraes M.H."/>
            <person name="Cunha O.L."/>
            <person name="Mendonca-Neto R."/>
            <person name="Silva R."/>
            <person name="Teixeira S.M."/>
            <person name="Murta S.M."/>
            <person name="Sincero T.C."/>
            <person name="Mendes T.A."/>
            <person name="Urmenyi T.P."/>
            <person name="Silva V.G."/>
            <person name="da Rocha W.D."/>
            <person name="Andersson B."/>
            <person name="Romanha A.J."/>
            <person name="Steindel M."/>
            <person name="de Vasconcelos A.T."/>
            <person name="Grisard E.C."/>
        </authorList>
    </citation>
    <scope>NUCLEOTIDE SEQUENCE [LARGE SCALE GENOMIC DNA]</scope>
    <source>
        <strain evidence="3 4">SC58</strain>
    </source>
</reference>